<dbReference type="EMBL" id="SNRW01011442">
    <property type="protein sequence ID" value="KAA6375150.1"/>
    <property type="molecule type" value="Genomic_DNA"/>
</dbReference>
<feature type="domain" description="Small-subunit processome Utp12" evidence="1">
    <location>
        <begin position="2"/>
        <end position="76"/>
    </location>
</feature>
<feature type="non-terminal residue" evidence="2">
    <location>
        <position position="1"/>
    </location>
</feature>
<accession>A0A5J4UY84</accession>
<reference evidence="2 3" key="1">
    <citation type="submission" date="2019-03" db="EMBL/GenBank/DDBJ databases">
        <title>Single cell metagenomics reveals metabolic interactions within the superorganism composed of flagellate Streblomastix strix and complex community of Bacteroidetes bacteria on its surface.</title>
        <authorList>
            <person name="Treitli S.C."/>
            <person name="Kolisko M."/>
            <person name="Husnik F."/>
            <person name="Keeling P."/>
            <person name="Hampl V."/>
        </authorList>
    </citation>
    <scope>NUCLEOTIDE SEQUENCE [LARGE SCALE GENOMIC DNA]</scope>
    <source>
        <strain evidence="2">ST1C</strain>
    </source>
</reference>
<sequence>LGRLLAFFARYGESSPHIELVLMWIVTLLSTHSSIIMKMRIPLIPSLRAISKWMSAQYQFFSSVAEENIGLMKFINTIAEMESEKKQKEKLILSIEQGGFLGNHKGINLPFTDLGELPSLTEKDV</sequence>
<evidence type="ECO:0000259" key="1">
    <source>
        <dbReference type="Pfam" id="PF04003"/>
    </source>
</evidence>
<organism evidence="2 3">
    <name type="scientific">Streblomastix strix</name>
    <dbReference type="NCBI Taxonomy" id="222440"/>
    <lineage>
        <taxon>Eukaryota</taxon>
        <taxon>Metamonada</taxon>
        <taxon>Preaxostyla</taxon>
        <taxon>Oxymonadida</taxon>
        <taxon>Streblomastigidae</taxon>
        <taxon>Streblomastix</taxon>
    </lineage>
</organism>
<comment type="caution">
    <text evidence="2">The sequence shown here is derived from an EMBL/GenBank/DDBJ whole genome shotgun (WGS) entry which is preliminary data.</text>
</comment>
<protein>
    <recommendedName>
        <fullName evidence="1">Small-subunit processome Utp12 domain-containing protein</fullName>
    </recommendedName>
</protein>
<dbReference type="Pfam" id="PF04003">
    <property type="entry name" value="Utp12"/>
    <property type="match status" value="1"/>
</dbReference>
<evidence type="ECO:0000313" key="3">
    <source>
        <dbReference type="Proteomes" id="UP000324800"/>
    </source>
</evidence>
<proteinExistence type="predicted"/>
<dbReference type="Proteomes" id="UP000324800">
    <property type="component" value="Unassembled WGS sequence"/>
</dbReference>
<dbReference type="InterPro" id="IPR007148">
    <property type="entry name" value="SSU_processome_Utp12"/>
</dbReference>
<gene>
    <name evidence="2" type="ORF">EZS28_029322</name>
</gene>
<name>A0A5J4UY84_9EUKA</name>
<dbReference type="AlphaFoldDB" id="A0A5J4UY84"/>
<evidence type="ECO:0000313" key="2">
    <source>
        <dbReference type="EMBL" id="KAA6375150.1"/>
    </source>
</evidence>